<dbReference type="PANTHER" id="PTHR22674">
    <property type="entry name" value="NTPASE, KAP FAMILY P-LOOP DOMAIN-CONTAINING 1"/>
    <property type="match status" value="1"/>
</dbReference>
<gene>
    <name evidence="3" type="ORF">GCM10018781_64440</name>
</gene>
<dbReference type="InterPro" id="IPR027417">
    <property type="entry name" value="P-loop_NTPase"/>
</dbReference>
<reference evidence="3" key="1">
    <citation type="journal article" date="2014" name="Int. J. Syst. Evol. Microbiol.">
        <title>Complete genome sequence of Corynebacterium casei LMG S-19264T (=DSM 44701T), isolated from a smear-ripened cheese.</title>
        <authorList>
            <consortium name="US DOE Joint Genome Institute (JGI-PGF)"/>
            <person name="Walter F."/>
            <person name="Albersmeier A."/>
            <person name="Kalinowski J."/>
            <person name="Ruckert C."/>
        </authorList>
    </citation>
    <scope>NUCLEOTIDE SEQUENCE</scope>
    <source>
        <strain evidence="3">JCM 4646</strain>
    </source>
</reference>
<reference evidence="3" key="2">
    <citation type="submission" date="2020-09" db="EMBL/GenBank/DDBJ databases">
        <authorList>
            <person name="Sun Q."/>
            <person name="Ohkuma M."/>
        </authorList>
    </citation>
    <scope>NUCLEOTIDE SEQUENCE</scope>
    <source>
        <strain evidence="3">JCM 4646</strain>
    </source>
</reference>
<sequence length="627" mass="67883">MSSGLWSDEPTRLDLLSFDAVAETVVWAVLDDALDPVTVGVSGAWGSGKTTVLRLVEDRLAPQAPGGDTNVLVISTDPWRYDPGVGVKETLIGEVLSAVAAELAKAEKPGQVRSRARAVLATLRKRVDWAKALQVAAKTSLTLQLPSVDDLTSLINTDSGGQEADAAEPLSRGLEEFRGEFRTLMESPELTHLRRVVVLVDDLDRCLPETVVDTLETIRLFLAVPKMAFVVAADERRVADALRVRFPTPGGGLGTGEADAEEPASLYLHKIVQTTVPLPTLSRFDTEAFLVLLQLSQRLPADELAPYIAQCVQLRRTTGVLDDLADAVVGGDISTELAFASRMTPILYEKLQGSPRRIKRFLNDLRVRQSVAAHRGIALEADIVAKLMVLEKLLDHSFATILEWLARGELRARMTKLEAAAGRPTTQAPVSEEAPSTEGGPDPAPEPAEGEPLAFEDDLLRWAKLPPGLDGVDLAPYLYLAAAFSGKQLLDAGLPGRLRDIAAGLLSTVRFDQHRVTDADITALGEDDALRLVEYLGRAARDRPTEQNPAVRGLVRIATAYPAITDQSARLLQSIPTAELEPATILALPADKPDFRRVLEHWKGHAPASPARIRATLEIALNTGTRR</sequence>
<dbReference type="Gene3D" id="3.40.50.300">
    <property type="entry name" value="P-loop containing nucleotide triphosphate hydrolases"/>
    <property type="match status" value="1"/>
</dbReference>
<dbReference type="InterPro" id="IPR011646">
    <property type="entry name" value="KAP_P-loop"/>
</dbReference>
<name>A0A919L2I9_9ACTN</name>
<dbReference type="SUPFAM" id="SSF52540">
    <property type="entry name" value="P-loop containing nucleoside triphosphate hydrolases"/>
    <property type="match status" value="1"/>
</dbReference>
<evidence type="ECO:0000259" key="2">
    <source>
        <dbReference type="SMART" id="SM00382"/>
    </source>
</evidence>
<comment type="caution">
    <text evidence="3">The sequence shown here is derived from an EMBL/GenBank/DDBJ whole genome shotgun (WGS) entry which is preliminary data.</text>
</comment>
<keyword evidence="4" id="KW-1185">Reference proteome</keyword>
<organism evidence="3 4">
    <name type="scientific">Kitasatospora indigofera</name>
    <dbReference type="NCBI Taxonomy" id="67307"/>
    <lineage>
        <taxon>Bacteria</taxon>
        <taxon>Bacillati</taxon>
        <taxon>Actinomycetota</taxon>
        <taxon>Actinomycetes</taxon>
        <taxon>Kitasatosporales</taxon>
        <taxon>Streptomycetaceae</taxon>
        <taxon>Kitasatospora</taxon>
    </lineage>
</organism>
<dbReference type="Proteomes" id="UP000617734">
    <property type="component" value="Unassembled WGS sequence"/>
</dbReference>
<dbReference type="Pfam" id="PF07693">
    <property type="entry name" value="KAP_NTPase"/>
    <property type="match status" value="1"/>
</dbReference>
<feature type="region of interest" description="Disordered" evidence="1">
    <location>
        <begin position="418"/>
        <end position="451"/>
    </location>
</feature>
<dbReference type="AlphaFoldDB" id="A0A919L2I9"/>
<dbReference type="EMBL" id="BNBO01000053">
    <property type="protein sequence ID" value="GHH81553.1"/>
    <property type="molecule type" value="Genomic_DNA"/>
</dbReference>
<dbReference type="PANTHER" id="PTHR22674:SF6">
    <property type="entry name" value="NTPASE KAP FAMILY P-LOOP DOMAIN-CONTAINING PROTEIN 1"/>
    <property type="match status" value="1"/>
</dbReference>
<evidence type="ECO:0000313" key="4">
    <source>
        <dbReference type="Proteomes" id="UP000617734"/>
    </source>
</evidence>
<feature type="domain" description="AAA+ ATPase" evidence="2">
    <location>
        <begin position="35"/>
        <end position="252"/>
    </location>
</feature>
<dbReference type="InterPro" id="IPR003593">
    <property type="entry name" value="AAA+_ATPase"/>
</dbReference>
<protein>
    <submittedName>
        <fullName evidence="3">ATPase</fullName>
    </submittedName>
</protein>
<dbReference type="InterPro" id="IPR052754">
    <property type="entry name" value="NTPase_KAP_P-loop"/>
</dbReference>
<accession>A0A919L2I9</accession>
<evidence type="ECO:0000313" key="3">
    <source>
        <dbReference type="EMBL" id="GHH81553.1"/>
    </source>
</evidence>
<proteinExistence type="predicted"/>
<evidence type="ECO:0000256" key="1">
    <source>
        <dbReference type="SAM" id="MobiDB-lite"/>
    </source>
</evidence>
<dbReference type="SMART" id="SM00382">
    <property type="entry name" value="AAA"/>
    <property type="match status" value="1"/>
</dbReference>